<sequence length="471" mass="52680">MLHAPSENRDQNLPNAIQAESESHPSKEDTTYYNTGVQYFQYHLSSNKTIMANKGKKKARSKKRATQQHQSSNDFDECKYYANLGCHIANVARCRVEAMKKHPWLLGIEPFEPNDYVPEDIAHIPEVAMNDGEEDEYGDCEMSLTLTNIKDTTSILFVTVYDVDLCGADGKILTSGWTYTTTAKNTTTQRKCTTFIVLCPPQTFVHLVTLVPNQTIGSDTERIPITSWSQIEIESDVQQWSFHPNVKDEHPHLLHFPFHGNEEEAVNEDQATKSYQCSQSENGNLTHFFHGNYHAIDFACPIGTPLYSAINGIVVEVKDDGGGGQNKNNTTSTNEECDEIKEVSGIAARNLFHWNSIMIQSTDVETSDPLFLEYVHIQTNSCAVKVGDSVERGQFLCRSGSVGFSPEPHLHMAAYRSNGVDAATVRVKFQRINNDDTRESGLDSADAQSFLPRVGQWYNHNGLVEANSEGK</sequence>
<dbReference type="PANTHER" id="PTHR21666">
    <property type="entry name" value="PEPTIDASE-RELATED"/>
    <property type="match status" value="1"/>
</dbReference>
<feature type="compositionally biased region" description="Basic and acidic residues" evidence="1">
    <location>
        <begin position="1"/>
        <end position="10"/>
    </location>
</feature>
<protein>
    <recommendedName>
        <fullName evidence="4">Peptidase M23 domain-containing protein</fullName>
    </recommendedName>
</protein>
<feature type="region of interest" description="Disordered" evidence="1">
    <location>
        <begin position="1"/>
        <end position="30"/>
    </location>
</feature>
<dbReference type="SUPFAM" id="SSF51261">
    <property type="entry name" value="Duplicated hybrid motif"/>
    <property type="match status" value="2"/>
</dbReference>
<organism evidence="2 3">
    <name type="scientific">Skeletonema marinoi</name>
    <dbReference type="NCBI Taxonomy" id="267567"/>
    <lineage>
        <taxon>Eukaryota</taxon>
        <taxon>Sar</taxon>
        <taxon>Stramenopiles</taxon>
        <taxon>Ochrophyta</taxon>
        <taxon>Bacillariophyta</taxon>
        <taxon>Coscinodiscophyceae</taxon>
        <taxon>Thalassiosirophycidae</taxon>
        <taxon>Thalassiosirales</taxon>
        <taxon>Skeletonemataceae</taxon>
        <taxon>Skeletonema</taxon>
        <taxon>Skeletonema marinoi-dohrnii complex</taxon>
    </lineage>
</organism>
<dbReference type="GO" id="GO:0004222">
    <property type="term" value="F:metalloendopeptidase activity"/>
    <property type="evidence" value="ECO:0007669"/>
    <property type="project" value="TreeGrafter"/>
</dbReference>
<reference evidence="2" key="1">
    <citation type="submission" date="2023-06" db="EMBL/GenBank/DDBJ databases">
        <title>Survivors Of The Sea: Transcriptome response of Skeletonema marinoi to long-term dormancy.</title>
        <authorList>
            <person name="Pinder M.I.M."/>
            <person name="Kourtchenko O."/>
            <person name="Robertson E.K."/>
            <person name="Larsson T."/>
            <person name="Maumus F."/>
            <person name="Osuna-Cruz C.M."/>
            <person name="Vancaester E."/>
            <person name="Stenow R."/>
            <person name="Vandepoele K."/>
            <person name="Ploug H."/>
            <person name="Bruchert V."/>
            <person name="Godhe A."/>
            <person name="Topel M."/>
        </authorList>
    </citation>
    <scope>NUCLEOTIDE SEQUENCE</scope>
    <source>
        <strain evidence="2">R05AC</strain>
    </source>
</reference>
<comment type="caution">
    <text evidence="2">The sequence shown here is derived from an EMBL/GenBank/DDBJ whole genome shotgun (WGS) entry which is preliminary data.</text>
</comment>
<dbReference type="EMBL" id="JATAAI010000010">
    <property type="protein sequence ID" value="KAK1742834.1"/>
    <property type="molecule type" value="Genomic_DNA"/>
</dbReference>
<dbReference type="CDD" id="cd12797">
    <property type="entry name" value="M23_peptidase"/>
    <property type="match status" value="1"/>
</dbReference>
<evidence type="ECO:0000313" key="3">
    <source>
        <dbReference type="Proteomes" id="UP001224775"/>
    </source>
</evidence>
<keyword evidence="3" id="KW-1185">Reference proteome</keyword>
<dbReference type="Gene3D" id="2.70.70.10">
    <property type="entry name" value="Glucose Permease (Domain IIA)"/>
    <property type="match status" value="1"/>
</dbReference>
<dbReference type="InterPro" id="IPR011055">
    <property type="entry name" value="Dup_hybrid_motif"/>
</dbReference>
<dbReference type="AlphaFoldDB" id="A0AAD8YC40"/>
<proteinExistence type="predicted"/>
<gene>
    <name evidence="2" type="ORF">QTG54_006431</name>
</gene>
<evidence type="ECO:0000256" key="1">
    <source>
        <dbReference type="SAM" id="MobiDB-lite"/>
    </source>
</evidence>
<feature type="compositionally biased region" description="Basic and acidic residues" evidence="1">
    <location>
        <begin position="21"/>
        <end position="30"/>
    </location>
</feature>
<name>A0AAD8YC40_9STRA</name>
<dbReference type="InterPro" id="IPR050570">
    <property type="entry name" value="Cell_wall_metabolism_enzyme"/>
</dbReference>
<evidence type="ECO:0000313" key="2">
    <source>
        <dbReference type="EMBL" id="KAK1742834.1"/>
    </source>
</evidence>
<dbReference type="Proteomes" id="UP001224775">
    <property type="component" value="Unassembled WGS sequence"/>
</dbReference>
<dbReference type="PANTHER" id="PTHR21666:SF270">
    <property type="entry name" value="MUREIN HYDROLASE ACTIVATOR ENVC"/>
    <property type="match status" value="1"/>
</dbReference>
<feature type="compositionally biased region" description="Polar residues" evidence="1">
    <location>
        <begin position="11"/>
        <end position="20"/>
    </location>
</feature>
<evidence type="ECO:0008006" key="4">
    <source>
        <dbReference type="Google" id="ProtNLM"/>
    </source>
</evidence>
<accession>A0AAD8YC40</accession>